<dbReference type="Pfam" id="PF01047">
    <property type="entry name" value="MarR"/>
    <property type="match status" value="1"/>
</dbReference>
<keyword evidence="3" id="KW-0804">Transcription</keyword>
<reference evidence="5 6" key="1">
    <citation type="submission" date="2017-02" db="EMBL/GenBank/DDBJ databases">
        <authorList>
            <person name="Peterson S.W."/>
        </authorList>
    </citation>
    <scope>NUCLEOTIDE SEQUENCE [LARGE SCALE GENOMIC DNA]</scope>
    <source>
        <strain evidence="5 6">DSM 16080</strain>
    </source>
</reference>
<keyword evidence="2" id="KW-0238">DNA-binding</keyword>
<protein>
    <submittedName>
        <fullName evidence="5">MarR family transcriptional regulator, transcriptional regulator for hemolysin</fullName>
    </submittedName>
</protein>
<dbReference type="GO" id="GO:0003700">
    <property type="term" value="F:DNA-binding transcription factor activity"/>
    <property type="evidence" value="ECO:0007669"/>
    <property type="project" value="InterPro"/>
</dbReference>
<dbReference type="EMBL" id="FUYC01000001">
    <property type="protein sequence ID" value="SKA71859.1"/>
    <property type="molecule type" value="Genomic_DNA"/>
</dbReference>
<dbReference type="STRING" id="1121449.SAMN02745704_00223"/>
<dbReference type="PRINTS" id="PR00598">
    <property type="entry name" value="HTHMARR"/>
</dbReference>
<dbReference type="InterPro" id="IPR036390">
    <property type="entry name" value="WH_DNA-bd_sf"/>
</dbReference>
<dbReference type="SMART" id="SM00347">
    <property type="entry name" value="HTH_MARR"/>
    <property type="match status" value="1"/>
</dbReference>
<dbReference type="InterPro" id="IPR036388">
    <property type="entry name" value="WH-like_DNA-bd_sf"/>
</dbReference>
<evidence type="ECO:0000259" key="4">
    <source>
        <dbReference type="PROSITE" id="PS50995"/>
    </source>
</evidence>
<dbReference type="Proteomes" id="UP000190027">
    <property type="component" value="Unassembled WGS sequence"/>
</dbReference>
<dbReference type="PANTHER" id="PTHR33164:SF64">
    <property type="entry name" value="TRANSCRIPTIONAL REGULATOR SLYA"/>
    <property type="match status" value="1"/>
</dbReference>
<keyword evidence="6" id="KW-1185">Reference proteome</keyword>
<name>A0A1T4W3Z7_9BACT</name>
<sequence length="166" mass="19145">MSTPQYPPQLENECIQWGLRQGSNLLGLTLYEVSREWRYALDQRLKPLGLSNSRWMALKTVQFLGSPVSQREIAEAMGVESPTLARALDQLEKGGWVRREVSDQDRRVKFVELQPKAIRLLEEITRVCFTLEKELLNGFPPSELEQCHEVLLKMRTKLYSINGKEA</sequence>
<evidence type="ECO:0000313" key="6">
    <source>
        <dbReference type="Proteomes" id="UP000190027"/>
    </source>
</evidence>
<proteinExistence type="predicted"/>
<dbReference type="AlphaFoldDB" id="A0A1T4W3Z7"/>
<evidence type="ECO:0000313" key="5">
    <source>
        <dbReference type="EMBL" id="SKA71859.1"/>
    </source>
</evidence>
<keyword evidence="1" id="KW-0805">Transcription regulation</keyword>
<evidence type="ECO:0000256" key="2">
    <source>
        <dbReference type="ARBA" id="ARBA00023125"/>
    </source>
</evidence>
<dbReference type="InterPro" id="IPR039422">
    <property type="entry name" value="MarR/SlyA-like"/>
</dbReference>
<dbReference type="Gene3D" id="1.10.10.10">
    <property type="entry name" value="Winged helix-like DNA-binding domain superfamily/Winged helix DNA-binding domain"/>
    <property type="match status" value="1"/>
</dbReference>
<evidence type="ECO:0000256" key="3">
    <source>
        <dbReference type="ARBA" id="ARBA00023163"/>
    </source>
</evidence>
<dbReference type="PANTHER" id="PTHR33164">
    <property type="entry name" value="TRANSCRIPTIONAL REGULATOR, MARR FAMILY"/>
    <property type="match status" value="1"/>
</dbReference>
<evidence type="ECO:0000256" key="1">
    <source>
        <dbReference type="ARBA" id="ARBA00023015"/>
    </source>
</evidence>
<accession>A0A1T4W3Z7</accession>
<organism evidence="5 6">
    <name type="scientific">Paucidesulfovibrio gracilis DSM 16080</name>
    <dbReference type="NCBI Taxonomy" id="1121449"/>
    <lineage>
        <taxon>Bacteria</taxon>
        <taxon>Pseudomonadati</taxon>
        <taxon>Thermodesulfobacteriota</taxon>
        <taxon>Desulfovibrionia</taxon>
        <taxon>Desulfovibrionales</taxon>
        <taxon>Desulfovibrionaceae</taxon>
        <taxon>Paucidesulfovibrio</taxon>
    </lineage>
</organism>
<dbReference type="GO" id="GO:0006950">
    <property type="term" value="P:response to stress"/>
    <property type="evidence" value="ECO:0007669"/>
    <property type="project" value="TreeGrafter"/>
</dbReference>
<feature type="domain" description="HTH marR-type" evidence="4">
    <location>
        <begin position="23"/>
        <end position="156"/>
    </location>
</feature>
<dbReference type="InterPro" id="IPR000835">
    <property type="entry name" value="HTH_MarR-typ"/>
</dbReference>
<dbReference type="SUPFAM" id="SSF46785">
    <property type="entry name" value="Winged helix' DNA-binding domain"/>
    <property type="match status" value="1"/>
</dbReference>
<dbReference type="GO" id="GO:0003677">
    <property type="term" value="F:DNA binding"/>
    <property type="evidence" value="ECO:0007669"/>
    <property type="project" value="UniProtKB-KW"/>
</dbReference>
<gene>
    <name evidence="5" type="ORF">SAMN02745704_00223</name>
</gene>
<dbReference type="RefSeq" id="WP_159447095.1">
    <property type="nucleotide sequence ID" value="NZ_FUYC01000001.1"/>
</dbReference>
<dbReference type="OrthoDB" id="7427954at2"/>
<dbReference type="PROSITE" id="PS50995">
    <property type="entry name" value="HTH_MARR_2"/>
    <property type="match status" value="1"/>
</dbReference>